<dbReference type="PANTHER" id="PTHR33133:SF51">
    <property type="entry name" value="THH1_TOM1_TOM3 DOMAIN-CONTAINING PROTEIN"/>
    <property type="match status" value="1"/>
</dbReference>
<keyword evidence="1" id="KW-0812">Transmembrane</keyword>
<feature type="transmembrane region" description="Helical" evidence="1">
    <location>
        <begin position="87"/>
        <end position="113"/>
    </location>
</feature>
<proteinExistence type="evidence at transcript level"/>
<dbReference type="PANTHER" id="PTHR33133">
    <property type="entry name" value="OS08G0107100 PROTEIN-RELATED"/>
    <property type="match status" value="1"/>
</dbReference>
<protein>
    <submittedName>
        <fullName evidence="2">Uncharacterized protein</fullName>
    </submittedName>
</protein>
<dbReference type="PROSITE" id="PS50890">
    <property type="entry name" value="PUA"/>
    <property type="match status" value="1"/>
</dbReference>
<keyword evidence="1" id="KW-1133">Transmembrane helix</keyword>
<sequence>MVVMGIFYIAGLVYLTVIWQLASVVTVLEDSYGFKAMMKSNELMKGKMGLSILIILTLNVPSFLIYLLSNKLVVQGLRLGYVEKTAYGILCLILLSHLILFGHVIHSVLYFVCKSYHHQNIDKSALSDHLEVYHGEYEPLKAKDVQLEHYQV</sequence>
<organism evidence="2">
    <name type="scientific">Lotus japonicus</name>
    <name type="common">Lotus corniculatus var. japonicus</name>
    <dbReference type="NCBI Taxonomy" id="34305"/>
    <lineage>
        <taxon>Eukaryota</taxon>
        <taxon>Viridiplantae</taxon>
        <taxon>Streptophyta</taxon>
        <taxon>Embryophyta</taxon>
        <taxon>Tracheophyta</taxon>
        <taxon>Spermatophyta</taxon>
        <taxon>Magnoliopsida</taxon>
        <taxon>eudicotyledons</taxon>
        <taxon>Gunneridae</taxon>
        <taxon>Pentapetalae</taxon>
        <taxon>rosids</taxon>
        <taxon>fabids</taxon>
        <taxon>Fabales</taxon>
        <taxon>Fabaceae</taxon>
        <taxon>Papilionoideae</taxon>
        <taxon>50 kb inversion clade</taxon>
        <taxon>NPAAA clade</taxon>
        <taxon>Hologalegina</taxon>
        <taxon>robinioid clade</taxon>
        <taxon>Loteae</taxon>
        <taxon>Lotus</taxon>
    </lineage>
</organism>
<evidence type="ECO:0000313" key="2">
    <source>
        <dbReference type="EMBL" id="AFK48911.1"/>
    </source>
</evidence>
<accession>I3T8R9</accession>
<feature type="transmembrane region" description="Helical" evidence="1">
    <location>
        <begin position="48"/>
        <end position="67"/>
    </location>
</feature>
<keyword evidence="1" id="KW-0472">Membrane</keyword>
<feature type="transmembrane region" description="Helical" evidence="1">
    <location>
        <begin position="6"/>
        <end position="28"/>
    </location>
</feature>
<dbReference type="EMBL" id="BT149117">
    <property type="protein sequence ID" value="AFK48911.1"/>
    <property type="molecule type" value="mRNA"/>
</dbReference>
<name>I3T8R9_LOTJA</name>
<reference evidence="2" key="1">
    <citation type="submission" date="2012-05" db="EMBL/GenBank/DDBJ databases">
        <authorList>
            <person name="Krishnakumar V."/>
            <person name="Cheung F."/>
            <person name="Xiao Y."/>
            <person name="Chan A."/>
            <person name="Moskal W.A."/>
            <person name="Town C.D."/>
        </authorList>
    </citation>
    <scope>NUCLEOTIDE SEQUENCE</scope>
</reference>
<evidence type="ECO:0000256" key="1">
    <source>
        <dbReference type="SAM" id="Phobius"/>
    </source>
</evidence>
<dbReference type="AlphaFoldDB" id="I3T8R9"/>